<gene>
    <name evidence="2" type="ORF">L248_1894</name>
</gene>
<dbReference type="OrthoDB" id="37830at2"/>
<accession>U4TVF5</accession>
<protein>
    <submittedName>
        <fullName evidence="2">Uncharacterized protein</fullName>
    </submittedName>
</protein>
<dbReference type="Pfam" id="PF16933">
    <property type="entry name" value="PelG"/>
    <property type="match status" value="1"/>
</dbReference>
<feature type="transmembrane region" description="Helical" evidence="1">
    <location>
        <begin position="386"/>
        <end position="409"/>
    </location>
</feature>
<feature type="transmembrane region" description="Helical" evidence="1">
    <location>
        <begin position="416"/>
        <end position="435"/>
    </location>
</feature>
<feature type="transmembrane region" description="Helical" evidence="1">
    <location>
        <begin position="114"/>
        <end position="138"/>
    </location>
</feature>
<dbReference type="InterPro" id="IPR031617">
    <property type="entry name" value="PelG"/>
</dbReference>
<feature type="transmembrane region" description="Helical" evidence="1">
    <location>
        <begin position="355"/>
        <end position="374"/>
    </location>
</feature>
<proteinExistence type="predicted"/>
<dbReference type="Proteomes" id="UP000030647">
    <property type="component" value="Unassembled WGS sequence"/>
</dbReference>
<evidence type="ECO:0000256" key="1">
    <source>
        <dbReference type="SAM" id="Phobius"/>
    </source>
</evidence>
<keyword evidence="1" id="KW-1133">Transmembrane helix</keyword>
<feature type="transmembrane region" description="Helical" evidence="1">
    <location>
        <begin position="212"/>
        <end position="234"/>
    </location>
</feature>
<name>U4TVF5_9LACO</name>
<feature type="transmembrane region" description="Helical" evidence="1">
    <location>
        <begin position="254"/>
        <end position="276"/>
    </location>
</feature>
<dbReference type="AlphaFoldDB" id="U4TVF5"/>
<keyword evidence="3" id="KW-1185">Reference proteome</keyword>
<feature type="transmembrane region" description="Helical" evidence="1">
    <location>
        <begin position="78"/>
        <end position="102"/>
    </location>
</feature>
<feature type="transmembrane region" description="Helical" evidence="1">
    <location>
        <begin position="34"/>
        <end position="58"/>
    </location>
</feature>
<keyword evidence="1" id="KW-0472">Membrane</keyword>
<organism evidence="2 3">
    <name type="scientific">Schleiferilactobacillus shenzhenensis LY-73</name>
    <dbReference type="NCBI Taxonomy" id="1231336"/>
    <lineage>
        <taxon>Bacteria</taxon>
        <taxon>Bacillati</taxon>
        <taxon>Bacillota</taxon>
        <taxon>Bacilli</taxon>
        <taxon>Lactobacillales</taxon>
        <taxon>Lactobacillaceae</taxon>
        <taxon>Schleiferilactobacillus</taxon>
    </lineage>
</organism>
<dbReference type="HOGENOM" id="CLU_043533_0_0_9"/>
<sequence length="479" mass="52366">MRQHKTERKGGIIMAGVTTRLRRLFTPEFLSRRVLAYGYALLASAGSWLAVLASMLLIRTWLLHNAWITVANADAFSIGTAYCFIFGQLLFSPGQFVIARFVADELYAQRADRLLPGACGWLTVQAGASSLLWAGYMLLQRPPLALGLVLGAGLLAANALFTLQLLVQQTGKRNTGIWWLAGGCGLAVLAAGICASQHWWLPGTHGVTVTLLGIMVTGLVIADLGTLSTLLHHLPLGRRMDWWAWREHFRRHPALAAGGLGYALGLWGSNILYWATAGTVVSGAFWTNRIYDTSTFWAYLIIAPIYPLLFLAVQTRFYPYYRKVLSQVNNGGRLGTITRSQDRLHRVLRAEIGHIFRTQAMLTVAVLLVLWVVTAADPLFSLETSILEVTIVGACLNSFVLVALLMQLYLDDRRGAALTGIVFGAATLLATALLSPLGLPYYGFGLVAGALCGITVGLPRLFWYSERFAQRLFLAPGLG</sequence>
<dbReference type="STRING" id="1231336.L248_1894"/>
<keyword evidence="1" id="KW-0812">Transmembrane</keyword>
<dbReference type="eggNOG" id="COG4267">
    <property type="taxonomic scope" value="Bacteria"/>
</dbReference>
<dbReference type="EMBL" id="KI271584">
    <property type="protein sequence ID" value="ERL65818.1"/>
    <property type="molecule type" value="Genomic_DNA"/>
</dbReference>
<feature type="transmembrane region" description="Helical" evidence="1">
    <location>
        <begin position="144"/>
        <end position="166"/>
    </location>
</feature>
<feature type="transmembrane region" description="Helical" evidence="1">
    <location>
        <begin position="441"/>
        <end position="463"/>
    </location>
</feature>
<feature type="transmembrane region" description="Helical" evidence="1">
    <location>
        <begin position="178"/>
        <end position="200"/>
    </location>
</feature>
<feature type="transmembrane region" description="Helical" evidence="1">
    <location>
        <begin position="296"/>
        <end position="313"/>
    </location>
</feature>
<evidence type="ECO:0000313" key="3">
    <source>
        <dbReference type="Proteomes" id="UP000030647"/>
    </source>
</evidence>
<reference evidence="3" key="1">
    <citation type="journal article" date="2013" name="Genome Announc.">
        <title>Whole-Genome Sequencing of Lactobacillus shenzhenensis Strain LY-73T.</title>
        <authorList>
            <person name="Lin Z."/>
            <person name="Liu Z."/>
            <person name="Yang R."/>
            <person name="Zou Y."/>
            <person name="Wan D."/>
            <person name="Chen J."/>
            <person name="Guo M."/>
            <person name="Zhao J."/>
            <person name="Fang C."/>
            <person name="Yang R."/>
            <person name="Liu F."/>
        </authorList>
    </citation>
    <scope>NUCLEOTIDE SEQUENCE [LARGE SCALE GENOMIC DNA]</scope>
    <source>
        <strain evidence="3">LY-73</strain>
    </source>
</reference>
<evidence type="ECO:0000313" key="2">
    <source>
        <dbReference type="EMBL" id="ERL65818.1"/>
    </source>
</evidence>